<evidence type="ECO:0000256" key="3">
    <source>
        <dbReference type="HAMAP-Rule" id="MF_01460"/>
    </source>
</evidence>
<name>A0A1J1LLM0_9CYAN</name>
<dbReference type="OrthoDB" id="509115at2"/>
<evidence type="ECO:0000313" key="5">
    <source>
        <dbReference type="EMBL" id="CUR32513.1"/>
    </source>
</evidence>
<dbReference type="PROSITE" id="PS51257">
    <property type="entry name" value="PROKAR_LIPOPROTEIN"/>
    <property type="match status" value="1"/>
</dbReference>
<dbReference type="EMBL" id="CZDF01000154">
    <property type="protein sequence ID" value="CUR32513.1"/>
    <property type="molecule type" value="Genomic_DNA"/>
</dbReference>
<gene>
    <name evidence="3 5" type="primary">cpcT</name>
    <name evidence="5" type="ORF">PL9214490060</name>
</gene>
<keyword evidence="2 3" id="KW-0456">Lyase</keyword>
<protein>
    <recommendedName>
        <fullName evidence="3">Chromophore lyase CpcT/CpeT</fullName>
        <ecNumber evidence="3">4.-.-.-</ecNumber>
    </recommendedName>
</protein>
<evidence type="ECO:0000256" key="4">
    <source>
        <dbReference type="SAM" id="MobiDB-lite"/>
    </source>
</evidence>
<dbReference type="RefSeq" id="WP_083580002.1">
    <property type="nucleotide sequence ID" value="NZ_LN889801.1"/>
</dbReference>
<dbReference type="InterPro" id="IPR038672">
    <property type="entry name" value="CpcT/CpeT_sf"/>
</dbReference>
<comment type="similarity">
    <text evidence="1 3">Belongs to the CpcT/CpeT biliprotein lyase family.</text>
</comment>
<dbReference type="InterPro" id="IPR010404">
    <property type="entry name" value="CpcT/CpeT"/>
</dbReference>
<reference evidence="6" key="1">
    <citation type="submission" date="2015-10" db="EMBL/GenBank/DDBJ databases">
        <authorList>
            <person name="Regsiter A."/>
            <person name="william w."/>
        </authorList>
    </citation>
    <scope>NUCLEOTIDE SEQUENCE [LARGE SCALE GENOMIC DNA]</scope>
</reference>
<dbReference type="STRING" id="671072.PL9214490060"/>
<dbReference type="Pfam" id="PF06206">
    <property type="entry name" value="CpeT"/>
    <property type="match status" value="1"/>
</dbReference>
<dbReference type="AlphaFoldDB" id="A0A1J1LLM0"/>
<dbReference type="GO" id="GO:0016829">
    <property type="term" value="F:lyase activity"/>
    <property type="evidence" value="ECO:0007669"/>
    <property type="project" value="UniProtKB-KW"/>
</dbReference>
<accession>A0A1J1LLM0</accession>
<comment type="function">
    <text evidence="3">Covalently attaches a chromophore to Cys residue(s) of phycobiliproteins.</text>
</comment>
<feature type="region of interest" description="Disordered" evidence="4">
    <location>
        <begin position="212"/>
        <end position="233"/>
    </location>
</feature>
<dbReference type="EC" id="4.-.-.-" evidence="3"/>
<evidence type="ECO:0000313" key="6">
    <source>
        <dbReference type="Proteomes" id="UP000184315"/>
    </source>
</evidence>
<evidence type="ECO:0000256" key="2">
    <source>
        <dbReference type="ARBA" id="ARBA00023239"/>
    </source>
</evidence>
<dbReference type="GO" id="GO:0017006">
    <property type="term" value="P:protein-tetrapyrrole linkage"/>
    <property type="evidence" value="ECO:0007669"/>
    <property type="project" value="UniProtKB-UniRule"/>
</dbReference>
<proteinExistence type="inferred from homology"/>
<dbReference type="Proteomes" id="UP000184315">
    <property type="component" value="Unassembled WGS sequence"/>
</dbReference>
<keyword evidence="6" id="KW-1185">Reference proteome</keyword>
<organism evidence="5 6">
    <name type="scientific">Planktothrix tepida PCC 9214</name>
    <dbReference type="NCBI Taxonomy" id="671072"/>
    <lineage>
        <taxon>Bacteria</taxon>
        <taxon>Bacillati</taxon>
        <taxon>Cyanobacteriota</taxon>
        <taxon>Cyanophyceae</taxon>
        <taxon>Oscillatoriophycideae</taxon>
        <taxon>Oscillatoriales</taxon>
        <taxon>Microcoleaceae</taxon>
        <taxon>Planktothrix</taxon>
    </lineage>
</organism>
<dbReference type="Gene3D" id="2.40.128.590">
    <property type="entry name" value="CpcT/CpeT domain"/>
    <property type="match status" value="1"/>
</dbReference>
<dbReference type="CDD" id="cd16338">
    <property type="entry name" value="CpcT"/>
    <property type="match status" value="1"/>
</dbReference>
<sequence length="233" mass="25645">MMKLSPVSILGVAVILGGCVTQPDPMQGHAQKVVSYLTGVMETSAQAKAIPDAPSVRMTTCEVKLNSTEGSVKPSEGVFLYQEQALTRNLSKPYRQRVLEILPSADKNSIESVSFKPINPKNWIGLCQKPLSERVISYQEIQNANCRVFLKPVETQYIGETQPGGCATNFKGAVKITNTIKLDQQGMETQDRGFDAKGKQVWGAENRSYQYRKIGEQGTGNTSTSSVLRREQK</sequence>
<dbReference type="PANTHER" id="PTHR35137">
    <property type="entry name" value="CHROMOPHORE LYASE CRL, CHLOROPLASTIC"/>
    <property type="match status" value="1"/>
</dbReference>
<dbReference type="HAMAP" id="MF_01460">
    <property type="entry name" value="Chrphore_lyase_CpxT"/>
    <property type="match status" value="1"/>
</dbReference>
<dbReference type="PANTHER" id="PTHR35137:SF1">
    <property type="entry name" value="CHROMOPHORE LYASE CRL, CHLOROPLASTIC"/>
    <property type="match status" value="1"/>
</dbReference>
<evidence type="ECO:0000256" key="1">
    <source>
        <dbReference type="ARBA" id="ARBA00008206"/>
    </source>
</evidence>